<dbReference type="Proteomes" id="UP001595923">
    <property type="component" value="Unassembled WGS sequence"/>
</dbReference>
<dbReference type="EMBL" id="JBHSFQ010000051">
    <property type="protein sequence ID" value="MFC4565880.1"/>
    <property type="molecule type" value="Genomic_DNA"/>
</dbReference>
<dbReference type="RefSeq" id="WP_378580262.1">
    <property type="nucleotide sequence ID" value="NZ_JBHSFQ010000051.1"/>
</dbReference>
<comment type="caution">
    <text evidence="1">The sequence shown here is derived from an EMBL/GenBank/DDBJ whole genome shotgun (WGS) entry which is preliminary data.</text>
</comment>
<proteinExistence type="predicted"/>
<keyword evidence="2" id="KW-1185">Reference proteome</keyword>
<evidence type="ECO:0000313" key="2">
    <source>
        <dbReference type="Proteomes" id="UP001595923"/>
    </source>
</evidence>
<dbReference type="InterPro" id="IPR050792">
    <property type="entry name" value="ADP-ribosylglycohydrolase"/>
</dbReference>
<organism evidence="1 2">
    <name type="scientific">Nocardiopsis mangrovi</name>
    <dbReference type="NCBI Taxonomy" id="1179818"/>
    <lineage>
        <taxon>Bacteria</taxon>
        <taxon>Bacillati</taxon>
        <taxon>Actinomycetota</taxon>
        <taxon>Actinomycetes</taxon>
        <taxon>Streptosporangiales</taxon>
        <taxon>Nocardiopsidaceae</taxon>
        <taxon>Nocardiopsis</taxon>
    </lineage>
</organism>
<name>A0ABV9E3W2_9ACTN</name>
<dbReference type="Gene3D" id="1.10.4080.10">
    <property type="entry name" value="ADP-ribosylation/Crystallin J1"/>
    <property type="match status" value="1"/>
</dbReference>
<dbReference type="Pfam" id="PF03747">
    <property type="entry name" value="ADP_ribosyl_GH"/>
    <property type="match status" value="1"/>
</dbReference>
<dbReference type="PANTHER" id="PTHR16222">
    <property type="entry name" value="ADP-RIBOSYLGLYCOHYDROLASE"/>
    <property type="match status" value="1"/>
</dbReference>
<dbReference type="InterPro" id="IPR036705">
    <property type="entry name" value="Ribosyl_crysJ1_sf"/>
</dbReference>
<protein>
    <submittedName>
        <fullName evidence="1">ADP-ribosylglycohydrolase family protein</fullName>
    </submittedName>
</protein>
<dbReference type="SUPFAM" id="SSF101478">
    <property type="entry name" value="ADP-ribosylglycohydrolase"/>
    <property type="match status" value="1"/>
</dbReference>
<dbReference type="PANTHER" id="PTHR16222:SF12">
    <property type="entry name" value="ADP-RIBOSYLGLYCOHYDROLASE-RELATED"/>
    <property type="match status" value="1"/>
</dbReference>
<gene>
    <name evidence="1" type="ORF">ACFO4E_28810</name>
</gene>
<sequence length="348" mass="35627">MTVDRRDAARGAVLGLAVGDAAGLPAWFHRAARSGWSRSMLWRLSADLDAQQVSRPLLPFSPAATEPEPLCGTDDTEAMAVAAMALLDGDGHDAPGLFAAWRRYYAEEPDVWTGIAERSAIRNTRAGLVPPATGADNPVHWDDGAVATGVAFGVRYAGDPDVAGGAAAGYAGITHAEDGVWAAEAMARTIAALVGGADLEDAVAAGVARVPEDSWLGRNLRHAQRVRETAESAFAAVPELTRVLSPGRYSHAGVAPETLPVALAIARLSGGDPAQGVQSAALMARQSDSVPAMVGALCGAVRGAGALPGSWVAEVDTVRGVLVPAVAGLSLSDLADRLLRQGSPLIGG</sequence>
<reference evidence="2" key="1">
    <citation type="journal article" date="2019" name="Int. J. Syst. Evol. Microbiol.">
        <title>The Global Catalogue of Microorganisms (GCM) 10K type strain sequencing project: providing services to taxonomists for standard genome sequencing and annotation.</title>
        <authorList>
            <consortium name="The Broad Institute Genomics Platform"/>
            <consortium name="The Broad Institute Genome Sequencing Center for Infectious Disease"/>
            <person name="Wu L."/>
            <person name="Ma J."/>
        </authorList>
    </citation>
    <scope>NUCLEOTIDE SEQUENCE [LARGE SCALE GENOMIC DNA]</scope>
    <source>
        <strain evidence="2">XZYJ18</strain>
    </source>
</reference>
<dbReference type="InterPro" id="IPR005502">
    <property type="entry name" value="Ribosyl_crysJ1"/>
</dbReference>
<accession>A0ABV9E3W2</accession>
<evidence type="ECO:0000313" key="1">
    <source>
        <dbReference type="EMBL" id="MFC4565880.1"/>
    </source>
</evidence>